<evidence type="ECO:0000313" key="3">
    <source>
        <dbReference type="Proteomes" id="UP000281564"/>
    </source>
</evidence>
<evidence type="ECO:0000313" key="2">
    <source>
        <dbReference type="EMBL" id="RJX51064.1"/>
    </source>
</evidence>
<reference evidence="2 3" key="1">
    <citation type="submission" date="2018-06" db="EMBL/GenBank/DDBJ databases">
        <title>Halonotius sp. F13-13 a new haloarchaeeon isolated from a solar saltern from Isla Cristina, Huelva, Spain.</title>
        <authorList>
            <person name="Duran-Viseras A."/>
            <person name="Sanchez-Porro C."/>
            <person name="Ventosa A."/>
        </authorList>
    </citation>
    <scope>NUCLEOTIDE SEQUENCE [LARGE SCALE GENOMIC DNA]</scope>
    <source>
        <strain evidence="2 3">CECT 7525</strain>
    </source>
</reference>
<feature type="region of interest" description="Disordered" evidence="1">
    <location>
        <begin position="1"/>
        <end position="20"/>
    </location>
</feature>
<dbReference type="EMBL" id="QMDW01000003">
    <property type="protein sequence ID" value="RJX51064.1"/>
    <property type="molecule type" value="Genomic_DNA"/>
</dbReference>
<accession>A0A3A6Q9H7</accession>
<dbReference type="RefSeq" id="WP_120083302.1">
    <property type="nucleotide sequence ID" value="NZ_QMDW01000003.1"/>
</dbReference>
<organism evidence="2 3">
    <name type="scientific">Halonotius pteroides</name>
    <dbReference type="NCBI Taxonomy" id="268735"/>
    <lineage>
        <taxon>Archaea</taxon>
        <taxon>Methanobacteriati</taxon>
        <taxon>Methanobacteriota</taxon>
        <taxon>Stenosarchaea group</taxon>
        <taxon>Halobacteria</taxon>
        <taxon>Halobacteriales</taxon>
        <taxon>Haloferacaceae</taxon>
        <taxon>Halonotius</taxon>
    </lineage>
</organism>
<evidence type="ECO:0000256" key="1">
    <source>
        <dbReference type="SAM" id="MobiDB-lite"/>
    </source>
</evidence>
<name>A0A3A6Q9H7_9EURY</name>
<gene>
    <name evidence="2" type="ORF">DP106_02970</name>
</gene>
<dbReference type="AlphaFoldDB" id="A0A3A6Q9H7"/>
<protein>
    <submittedName>
        <fullName evidence="2">Uncharacterized protein</fullName>
    </submittedName>
</protein>
<proteinExistence type="predicted"/>
<dbReference type="OrthoDB" id="41005at2157"/>
<keyword evidence="3" id="KW-1185">Reference proteome</keyword>
<comment type="caution">
    <text evidence="2">The sequence shown here is derived from an EMBL/GenBank/DDBJ whole genome shotgun (WGS) entry which is preliminary data.</text>
</comment>
<dbReference type="Proteomes" id="UP000281564">
    <property type="component" value="Unassembled WGS sequence"/>
</dbReference>
<sequence length="171" mass="19499">MSNNRSAVEHLGGGDAPPCKQPLEVIETEQGYVCREFRRDPEKATVFSVHQRRMAAMAAASDRLEADRHPCTLRWDSETSVGDIYWNDLFSTLRVTYSQLLKKWLVVPEGERYVFGSASAVKQAFVYGKQAQEQFDFKQLAVHTQDGSVEKTIEHPFLRESITDANVKFNR</sequence>